<evidence type="ECO:0000256" key="4">
    <source>
        <dbReference type="SAM" id="MobiDB-lite"/>
    </source>
</evidence>
<dbReference type="RefSeq" id="WP_264501379.1">
    <property type="nucleotide sequence ID" value="NZ_JAPDDS010000005.1"/>
</dbReference>
<keyword evidence="1" id="KW-0805">Transcription regulation</keyword>
<dbReference type="Proteomes" id="UP001207930">
    <property type="component" value="Unassembled WGS sequence"/>
</dbReference>
<dbReference type="PANTHER" id="PTHR43280:SF2">
    <property type="entry name" value="HTH-TYPE TRANSCRIPTIONAL REGULATOR EXSA"/>
    <property type="match status" value="1"/>
</dbReference>
<dbReference type="PANTHER" id="PTHR43280">
    <property type="entry name" value="ARAC-FAMILY TRANSCRIPTIONAL REGULATOR"/>
    <property type="match status" value="1"/>
</dbReference>
<dbReference type="EMBL" id="JAPDDS010000005">
    <property type="protein sequence ID" value="MCW1885424.1"/>
    <property type="molecule type" value="Genomic_DNA"/>
</dbReference>
<dbReference type="SMART" id="SM00342">
    <property type="entry name" value="HTH_ARAC"/>
    <property type="match status" value="1"/>
</dbReference>
<proteinExistence type="predicted"/>
<evidence type="ECO:0000259" key="5">
    <source>
        <dbReference type="PROSITE" id="PS01124"/>
    </source>
</evidence>
<keyword evidence="2" id="KW-0238">DNA-binding</keyword>
<evidence type="ECO:0000256" key="1">
    <source>
        <dbReference type="ARBA" id="ARBA00023015"/>
    </source>
</evidence>
<name>A0ABT3FQG0_9BACT</name>
<dbReference type="PROSITE" id="PS01124">
    <property type="entry name" value="HTH_ARAC_FAMILY_2"/>
    <property type="match status" value="1"/>
</dbReference>
<reference evidence="6 7" key="1">
    <citation type="submission" date="2022-10" db="EMBL/GenBank/DDBJ databases">
        <title>Luteolibacter flavescens strain MCCC 1K03193, whole genome shotgun sequencing project.</title>
        <authorList>
            <person name="Zhao G."/>
            <person name="Shen L."/>
        </authorList>
    </citation>
    <scope>NUCLEOTIDE SEQUENCE [LARGE SCALE GENOMIC DNA]</scope>
    <source>
        <strain evidence="6 7">MCCC 1K03193</strain>
    </source>
</reference>
<feature type="region of interest" description="Disordered" evidence="4">
    <location>
        <begin position="157"/>
        <end position="183"/>
    </location>
</feature>
<dbReference type="InterPro" id="IPR009057">
    <property type="entry name" value="Homeodomain-like_sf"/>
</dbReference>
<evidence type="ECO:0000313" key="6">
    <source>
        <dbReference type="EMBL" id="MCW1885424.1"/>
    </source>
</evidence>
<dbReference type="InterPro" id="IPR018062">
    <property type="entry name" value="HTH_AraC-typ_CS"/>
</dbReference>
<dbReference type="SUPFAM" id="SSF46689">
    <property type="entry name" value="Homeodomain-like"/>
    <property type="match status" value="1"/>
</dbReference>
<feature type="domain" description="HTH araC/xylS-type" evidence="5">
    <location>
        <begin position="14"/>
        <end position="112"/>
    </location>
</feature>
<dbReference type="InterPro" id="IPR018060">
    <property type="entry name" value="HTH_AraC"/>
</dbReference>
<dbReference type="Pfam" id="PF12833">
    <property type="entry name" value="HTH_18"/>
    <property type="match status" value="1"/>
</dbReference>
<keyword evidence="7" id="KW-1185">Reference proteome</keyword>
<protein>
    <submittedName>
        <fullName evidence="6">AraC family transcriptional regulator</fullName>
    </submittedName>
</protein>
<evidence type="ECO:0000313" key="7">
    <source>
        <dbReference type="Proteomes" id="UP001207930"/>
    </source>
</evidence>
<dbReference type="PROSITE" id="PS00041">
    <property type="entry name" value="HTH_ARAC_FAMILY_1"/>
    <property type="match status" value="1"/>
</dbReference>
<accession>A0ABT3FQG0</accession>
<gene>
    <name evidence="6" type="ORF">OKA04_11850</name>
</gene>
<comment type="caution">
    <text evidence="6">The sequence shown here is derived from an EMBL/GenBank/DDBJ whole genome shotgun (WGS) entry which is preliminary data.</text>
</comment>
<organism evidence="6 7">
    <name type="scientific">Luteolibacter flavescens</name>
    <dbReference type="NCBI Taxonomy" id="1859460"/>
    <lineage>
        <taxon>Bacteria</taxon>
        <taxon>Pseudomonadati</taxon>
        <taxon>Verrucomicrobiota</taxon>
        <taxon>Verrucomicrobiia</taxon>
        <taxon>Verrucomicrobiales</taxon>
        <taxon>Verrucomicrobiaceae</taxon>
        <taxon>Luteolibacter</taxon>
    </lineage>
</organism>
<keyword evidence="3" id="KW-0804">Transcription</keyword>
<evidence type="ECO:0000256" key="2">
    <source>
        <dbReference type="ARBA" id="ARBA00023125"/>
    </source>
</evidence>
<dbReference type="Gene3D" id="1.10.10.60">
    <property type="entry name" value="Homeodomain-like"/>
    <property type="match status" value="1"/>
</dbReference>
<evidence type="ECO:0000256" key="3">
    <source>
        <dbReference type="ARBA" id="ARBA00023163"/>
    </source>
</evidence>
<sequence length="183" mass="20286">MPRLSKDQHSQLTGQVDRWLKKTYREQLDLPALAREIGITRFLLCRLYHERSGKTIRLKQREIRIHHAAKLLSSGSRKISDVARAVGYGSASHFTKAFLEEKGVLPTVWKSRPKIVAVPETAGSLPPPGLTFVRATVGEVPPELSYGSGQWLPAWSGASQPQAARRAPVRGRKRALDGNAFAD</sequence>